<evidence type="ECO:0000313" key="7">
    <source>
        <dbReference type="EMBL" id="CAG8450341.1"/>
    </source>
</evidence>
<protein>
    <submittedName>
        <fullName evidence="7">9270_t:CDS:1</fullName>
    </submittedName>
</protein>
<dbReference type="InterPro" id="IPR050840">
    <property type="entry name" value="Adaptor_Complx_Large_Subunit"/>
</dbReference>
<dbReference type="GO" id="GO:0012505">
    <property type="term" value="C:endomembrane system"/>
    <property type="evidence" value="ECO:0007669"/>
    <property type="project" value="UniProtKB-SubCell"/>
</dbReference>
<dbReference type="Pfam" id="PF01602">
    <property type="entry name" value="Adaptin_N"/>
    <property type="match status" value="1"/>
</dbReference>
<feature type="region of interest" description="Disordered" evidence="5">
    <location>
        <begin position="411"/>
        <end position="434"/>
    </location>
</feature>
<feature type="compositionally biased region" description="Basic and acidic residues" evidence="5">
    <location>
        <begin position="421"/>
        <end position="434"/>
    </location>
</feature>
<sequence length="899" mass="103042">MSSQIPTLLNPDFLTSGLSRGFYEFVNKVGDARSKQEEDRHVTEELASLKIKLNYPDLPSVNYNYITRLIYCDILGHNVDFGHIHAVKLAQSAKGLWEKRVGYLACSLFLDETHELSIMLINTLQKDLQSNNYLEICSALTALCHVLNPEIIPAILKLVEEKLTHKNYLVKKKAIMVFQRLFHESPDLIKHLDEKFRQILTEKEPEILSAILSLYVDFVKVDPNKYKDLVPILINILEQVIDKWLPISYDYHGLPAPWIQMKIIEIMGLLAKDDEKAISMLHPQALSTIVNKSPHLNPLKIITRFLKSRNNNLKYLGLISLSEIDTIWWMEGQWWGEEQMNIIVECLEEKDDSLRKKVLDLLYKMVNSQNVVVIVENMINALRETLITDKFSPGNLLERETIDNVFKIISKDSGGEEGDGDGEKGGEEGDDNGKYQEMGKFAISEAIKILENSNDESPTNLLLWSLRIIGEFSNYIENQEEIMNKMCKFLMMQEEDANREIQSRVITTLLKCVSRTKNCPDEVLKAVTKCTESSSGREFIILSSNLVLLDNVFKPISKDDFKVDEPLSFLNDFVEEALKNGAKPYNPILITREETNSELKIRYEAYEKPDDDNNKYYSKSLFVPHYNNTSFSLIDKNLSSFSYKNDFNKKRVEDSFVDEYEEYDPRKSVVSPKLLKFSSQNWSREGYKANQEASKKPPNSSSVNPNYRTSKKAVATTSINTKSVIISEKERLASALFSGSSKIRSPRKNVVSDIQHDIANLKLGSSSNEFAGFWTKMVHERNEEIVGELVIDNVEIIKQRLENGLNNNSFYGFEFGDHELQGKFRVVEIINNEAIVVSKYTNPNDTFSTSSSSSFSENNLILLHFKLQQLLCTYTIKTDIETILDDVTKELKPYFMWGE</sequence>
<evidence type="ECO:0000259" key="6">
    <source>
        <dbReference type="Pfam" id="PF01602"/>
    </source>
</evidence>
<evidence type="ECO:0000256" key="4">
    <source>
        <dbReference type="ARBA" id="ARBA00023136"/>
    </source>
</evidence>
<dbReference type="Gene3D" id="1.25.10.10">
    <property type="entry name" value="Leucine-rich Repeat Variant"/>
    <property type="match status" value="1"/>
</dbReference>
<comment type="caution">
    <text evidence="7">The sequence shown here is derived from an EMBL/GenBank/DDBJ whole genome shotgun (WGS) entry which is preliminary data.</text>
</comment>
<evidence type="ECO:0000313" key="8">
    <source>
        <dbReference type="Proteomes" id="UP000789706"/>
    </source>
</evidence>
<dbReference type="OrthoDB" id="29308at2759"/>
<evidence type="ECO:0000256" key="5">
    <source>
        <dbReference type="SAM" id="MobiDB-lite"/>
    </source>
</evidence>
<dbReference type="InterPro" id="IPR011989">
    <property type="entry name" value="ARM-like"/>
</dbReference>
<feature type="domain" description="Clathrin/coatomer adaptor adaptin-like N-terminal" evidence="6">
    <location>
        <begin position="40"/>
        <end position="385"/>
    </location>
</feature>
<evidence type="ECO:0000256" key="2">
    <source>
        <dbReference type="ARBA" id="ARBA00022448"/>
    </source>
</evidence>
<proteinExistence type="predicted"/>
<evidence type="ECO:0000256" key="3">
    <source>
        <dbReference type="ARBA" id="ARBA00022927"/>
    </source>
</evidence>
<dbReference type="AlphaFoldDB" id="A0A9N8YV95"/>
<name>A0A9N8YV95_9GLOM</name>
<dbReference type="Proteomes" id="UP000789706">
    <property type="component" value="Unassembled WGS sequence"/>
</dbReference>
<feature type="compositionally biased region" description="Low complexity" evidence="5">
    <location>
        <begin position="697"/>
        <end position="706"/>
    </location>
</feature>
<keyword evidence="3" id="KW-0653">Protein transport</keyword>
<comment type="subcellular location">
    <subcellularLocation>
        <location evidence="1">Endomembrane system</location>
    </subcellularLocation>
</comment>
<dbReference type="InterPro" id="IPR016024">
    <property type="entry name" value="ARM-type_fold"/>
</dbReference>
<keyword evidence="4" id="KW-0472">Membrane</keyword>
<feature type="region of interest" description="Disordered" evidence="5">
    <location>
        <begin position="686"/>
        <end position="709"/>
    </location>
</feature>
<organism evidence="7 8">
    <name type="scientific">Diversispora eburnea</name>
    <dbReference type="NCBI Taxonomy" id="1213867"/>
    <lineage>
        <taxon>Eukaryota</taxon>
        <taxon>Fungi</taxon>
        <taxon>Fungi incertae sedis</taxon>
        <taxon>Mucoromycota</taxon>
        <taxon>Glomeromycotina</taxon>
        <taxon>Glomeromycetes</taxon>
        <taxon>Diversisporales</taxon>
        <taxon>Diversisporaceae</taxon>
        <taxon>Diversispora</taxon>
    </lineage>
</organism>
<dbReference type="EMBL" id="CAJVPK010000108">
    <property type="protein sequence ID" value="CAG8450341.1"/>
    <property type="molecule type" value="Genomic_DNA"/>
</dbReference>
<dbReference type="PANTHER" id="PTHR22780">
    <property type="entry name" value="ADAPTIN, ALPHA/GAMMA/EPSILON"/>
    <property type="match status" value="1"/>
</dbReference>
<keyword evidence="8" id="KW-1185">Reference proteome</keyword>
<keyword evidence="2" id="KW-0813">Transport</keyword>
<dbReference type="InterPro" id="IPR002553">
    <property type="entry name" value="Clathrin/coatomer_adapt-like_N"/>
</dbReference>
<accession>A0A9N8YV95</accession>
<dbReference type="SUPFAM" id="SSF48371">
    <property type="entry name" value="ARM repeat"/>
    <property type="match status" value="1"/>
</dbReference>
<evidence type="ECO:0000256" key="1">
    <source>
        <dbReference type="ARBA" id="ARBA00004308"/>
    </source>
</evidence>
<dbReference type="GO" id="GO:0030117">
    <property type="term" value="C:membrane coat"/>
    <property type="evidence" value="ECO:0007669"/>
    <property type="project" value="InterPro"/>
</dbReference>
<reference evidence="7" key="1">
    <citation type="submission" date="2021-06" db="EMBL/GenBank/DDBJ databases">
        <authorList>
            <person name="Kallberg Y."/>
            <person name="Tangrot J."/>
            <person name="Rosling A."/>
        </authorList>
    </citation>
    <scope>NUCLEOTIDE SEQUENCE</scope>
    <source>
        <strain evidence="7">AZ414A</strain>
    </source>
</reference>
<dbReference type="GO" id="GO:0016192">
    <property type="term" value="P:vesicle-mediated transport"/>
    <property type="evidence" value="ECO:0007669"/>
    <property type="project" value="InterPro"/>
</dbReference>
<gene>
    <name evidence="7" type="ORF">DEBURN_LOCUS2089</name>
</gene>
<dbReference type="GO" id="GO:0006886">
    <property type="term" value="P:intracellular protein transport"/>
    <property type="evidence" value="ECO:0007669"/>
    <property type="project" value="InterPro"/>
</dbReference>